<dbReference type="OrthoDB" id="435022at2759"/>
<proteinExistence type="predicted"/>
<dbReference type="Gene3D" id="3.40.50.720">
    <property type="entry name" value="NAD(P)-binding Rossmann-like Domain"/>
    <property type="match status" value="1"/>
</dbReference>
<dbReference type="InterPro" id="IPR036969">
    <property type="entry name" value="Citrate_synthase_sf"/>
</dbReference>
<evidence type="ECO:0000256" key="1">
    <source>
        <dbReference type="ARBA" id="ARBA00023235"/>
    </source>
</evidence>
<protein>
    <submittedName>
        <fullName evidence="6">Citrate synthase 3, peroxisomal</fullName>
    </submittedName>
</protein>
<evidence type="ECO:0000256" key="2">
    <source>
        <dbReference type="ARBA" id="ARBA00023239"/>
    </source>
</evidence>
<dbReference type="Gene3D" id="1.10.230.10">
    <property type="entry name" value="Cytochrome P450-Terp, domain 2"/>
    <property type="match status" value="1"/>
</dbReference>
<dbReference type="InterPro" id="IPR016143">
    <property type="entry name" value="Citrate_synth-like_sm_a-sub"/>
</dbReference>
<comment type="caution">
    <text evidence="6">The sequence shown here is derived from an EMBL/GenBank/DDBJ whole genome shotgun (WGS) entry which is preliminary data.</text>
</comment>
<dbReference type="GO" id="GO:0003857">
    <property type="term" value="F:(3S)-3-hydroxyacyl-CoA dehydrogenase (NAD+) activity"/>
    <property type="evidence" value="ECO:0007669"/>
    <property type="project" value="TreeGrafter"/>
</dbReference>
<dbReference type="InterPro" id="IPR006176">
    <property type="entry name" value="3-OHacyl-CoA_DH_NAD-bd"/>
</dbReference>
<dbReference type="InterPro" id="IPR016142">
    <property type="entry name" value="Citrate_synth-like_lrg_a-sub"/>
</dbReference>
<feature type="region of interest" description="Disordered" evidence="4">
    <location>
        <begin position="225"/>
        <end position="261"/>
    </location>
</feature>
<keyword evidence="3" id="KW-0511">Multifunctional enzyme</keyword>
<dbReference type="Pfam" id="PF00285">
    <property type="entry name" value="Citrate_synt"/>
    <property type="match status" value="1"/>
</dbReference>
<evidence type="ECO:0000313" key="7">
    <source>
        <dbReference type="Proteomes" id="UP000245207"/>
    </source>
</evidence>
<sequence>MSGFGHRMYKNYDPRAKVIKKLGEEVFSIVGRGPLIETSIHNRAVGFPTEFFPDLFAIPRMGGYLSHLRESLDDPDTEIMRTVRNCGTVLIFHHWQVPNVTDVGLNPRAVKKVNVIGVGLMGSGIAKALLISNIFVVLNEVNSKYLLKWIKPVEEGKDMEEELKEHAGILRQSELRRKEDEKELKGKYPSIINVKTCKQIEMRWLCLASSSSSETCKMLNNIHSSSMKFPPTDDDRKRCLSNQKLHDSRPSNDYRKDSQQVRNRKALACTILKAVNTSGITRTDFGQT</sequence>
<dbReference type="GO" id="GO:0006635">
    <property type="term" value="P:fatty acid beta-oxidation"/>
    <property type="evidence" value="ECO:0007669"/>
    <property type="project" value="TreeGrafter"/>
</dbReference>
<evidence type="ECO:0000259" key="5">
    <source>
        <dbReference type="Pfam" id="PF02737"/>
    </source>
</evidence>
<dbReference type="GO" id="GO:0046912">
    <property type="term" value="F:acyltransferase activity, acyl groups converted into alkyl on transfer"/>
    <property type="evidence" value="ECO:0007669"/>
    <property type="project" value="InterPro"/>
</dbReference>
<name>A0A2U1P8V3_ARTAN</name>
<evidence type="ECO:0000313" key="6">
    <source>
        <dbReference type="EMBL" id="PWA82185.1"/>
    </source>
</evidence>
<keyword evidence="1" id="KW-0413">Isomerase</keyword>
<dbReference type="GO" id="GO:0016853">
    <property type="term" value="F:isomerase activity"/>
    <property type="evidence" value="ECO:0007669"/>
    <property type="project" value="UniProtKB-KW"/>
</dbReference>
<dbReference type="EMBL" id="PKPP01001501">
    <property type="protein sequence ID" value="PWA82185.1"/>
    <property type="molecule type" value="Genomic_DNA"/>
</dbReference>
<accession>A0A2U1P8V3</accession>
<dbReference type="GO" id="GO:0070403">
    <property type="term" value="F:NAD+ binding"/>
    <property type="evidence" value="ECO:0007669"/>
    <property type="project" value="InterPro"/>
</dbReference>
<keyword evidence="7" id="KW-1185">Reference proteome</keyword>
<dbReference type="Proteomes" id="UP000245207">
    <property type="component" value="Unassembled WGS sequence"/>
</dbReference>
<dbReference type="Gene3D" id="1.10.580.10">
    <property type="entry name" value="Citrate Synthase, domain 1"/>
    <property type="match status" value="1"/>
</dbReference>
<dbReference type="InterPro" id="IPR036291">
    <property type="entry name" value="NAD(P)-bd_dom_sf"/>
</dbReference>
<dbReference type="InterPro" id="IPR002020">
    <property type="entry name" value="Citrate_synthase"/>
</dbReference>
<evidence type="ECO:0000256" key="3">
    <source>
        <dbReference type="ARBA" id="ARBA00023268"/>
    </source>
</evidence>
<dbReference type="GO" id="GO:0016829">
    <property type="term" value="F:lyase activity"/>
    <property type="evidence" value="ECO:0007669"/>
    <property type="project" value="UniProtKB-KW"/>
</dbReference>
<keyword evidence="2" id="KW-0456">Lyase</keyword>
<dbReference type="SUPFAM" id="SSF51735">
    <property type="entry name" value="NAD(P)-binding Rossmann-fold domains"/>
    <property type="match status" value="1"/>
</dbReference>
<dbReference type="AlphaFoldDB" id="A0A2U1P8V3"/>
<feature type="compositionally biased region" description="Basic and acidic residues" evidence="4">
    <location>
        <begin position="231"/>
        <end position="259"/>
    </location>
</feature>
<feature type="domain" description="3-hydroxyacyl-CoA dehydrogenase NAD binding" evidence="5">
    <location>
        <begin position="112"/>
        <end position="159"/>
    </location>
</feature>
<dbReference type="PANTHER" id="PTHR23309:SF49">
    <property type="entry name" value="PEROXISOMAL BIFUNCTIONAL ENZYME"/>
    <property type="match status" value="1"/>
</dbReference>
<organism evidence="6 7">
    <name type="scientific">Artemisia annua</name>
    <name type="common">Sweet wormwood</name>
    <dbReference type="NCBI Taxonomy" id="35608"/>
    <lineage>
        <taxon>Eukaryota</taxon>
        <taxon>Viridiplantae</taxon>
        <taxon>Streptophyta</taxon>
        <taxon>Embryophyta</taxon>
        <taxon>Tracheophyta</taxon>
        <taxon>Spermatophyta</taxon>
        <taxon>Magnoliopsida</taxon>
        <taxon>eudicotyledons</taxon>
        <taxon>Gunneridae</taxon>
        <taxon>Pentapetalae</taxon>
        <taxon>asterids</taxon>
        <taxon>campanulids</taxon>
        <taxon>Asterales</taxon>
        <taxon>Asteraceae</taxon>
        <taxon>Asteroideae</taxon>
        <taxon>Anthemideae</taxon>
        <taxon>Artemisiinae</taxon>
        <taxon>Artemisia</taxon>
    </lineage>
</organism>
<dbReference type="STRING" id="35608.A0A2U1P8V3"/>
<dbReference type="SUPFAM" id="SSF48256">
    <property type="entry name" value="Citrate synthase"/>
    <property type="match status" value="1"/>
</dbReference>
<reference evidence="6 7" key="1">
    <citation type="journal article" date="2018" name="Mol. Plant">
        <title>The genome of Artemisia annua provides insight into the evolution of Asteraceae family and artemisinin biosynthesis.</title>
        <authorList>
            <person name="Shen Q."/>
            <person name="Zhang L."/>
            <person name="Liao Z."/>
            <person name="Wang S."/>
            <person name="Yan T."/>
            <person name="Shi P."/>
            <person name="Liu M."/>
            <person name="Fu X."/>
            <person name="Pan Q."/>
            <person name="Wang Y."/>
            <person name="Lv Z."/>
            <person name="Lu X."/>
            <person name="Zhang F."/>
            <person name="Jiang W."/>
            <person name="Ma Y."/>
            <person name="Chen M."/>
            <person name="Hao X."/>
            <person name="Li L."/>
            <person name="Tang Y."/>
            <person name="Lv G."/>
            <person name="Zhou Y."/>
            <person name="Sun X."/>
            <person name="Brodelius P.E."/>
            <person name="Rose J.K.C."/>
            <person name="Tang K."/>
        </authorList>
    </citation>
    <scope>NUCLEOTIDE SEQUENCE [LARGE SCALE GENOMIC DNA]</scope>
    <source>
        <strain evidence="7">cv. Huhao1</strain>
        <tissue evidence="6">Leaf</tissue>
    </source>
</reference>
<dbReference type="Pfam" id="PF02737">
    <property type="entry name" value="3HCDH_N"/>
    <property type="match status" value="1"/>
</dbReference>
<gene>
    <name evidence="6" type="ORF">CTI12_AA180880</name>
</gene>
<dbReference type="GO" id="GO:0005777">
    <property type="term" value="C:peroxisome"/>
    <property type="evidence" value="ECO:0007669"/>
    <property type="project" value="TreeGrafter"/>
</dbReference>
<evidence type="ECO:0000256" key="4">
    <source>
        <dbReference type="SAM" id="MobiDB-lite"/>
    </source>
</evidence>
<dbReference type="PANTHER" id="PTHR23309">
    <property type="entry name" value="3-HYDROXYACYL-COA DEHYROGENASE"/>
    <property type="match status" value="1"/>
</dbReference>